<reference evidence="6 7" key="1">
    <citation type="submission" date="2019-01" db="EMBL/GenBank/DDBJ databases">
        <title>Sinorhodobacter populi sp. nov. isolated from the symptomatic bark tissue of Populus euramericana canker.</title>
        <authorList>
            <person name="Xu G."/>
        </authorList>
    </citation>
    <scope>NUCLEOTIDE SEQUENCE [LARGE SCALE GENOMIC DNA]</scope>
    <source>
        <strain evidence="6 7">2D-5</strain>
    </source>
</reference>
<feature type="domain" description="HTH gntR-type" evidence="5">
    <location>
        <begin position="26"/>
        <end position="93"/>
    </location>
</feature>
<comment type="caution">
    <text evidence="6">The sequence shown here is derived from an EMBL/GenBank/DDBJ whole genome shotgun (WGS) entry which is preliminary data.</text>
</comment>
<dbReference type="PROSITE" id="PS50949">
    <property type="entry name" value="HTH_GNTR"/>
    <property type="match status" value="1"/>
</dbReference>
<dbReference type="InterPro" id="IPR036388">
    <property type="entry name" value="WH-like_DNA-bd_sf"/>
</dbReference>
<evidence type="ECO:0000256" key="1">
    <source>
        <dbReference type="ARBA" id="ARBA00023015"/>
    </source>
</evidence>
<keyword evidence="2" id="KW-0238">DNA-binding</keyword>
<feature type="region of interest" description="Disordered" evidence="4">
    <location>
        <begin position="1"/>
        <end position="23"/>
    </location>
</feature>
<dbReference type="InterPro" id="IPR008920">
    <property type="entry name" value="TF_FadR/GntR_C"/>
</dbReference>
<evidence type="ECO:0000259" key="5">
    <source>
        <dbReference type="PROSITE" id="PS50949"/>
    </source>
</evidence>
<name>A0A443J587_9RHOB</name>
<accession>A0A443J587</accession>
<dbReference type="Pfam" id="PF07729">
    <property type="entry name" value="FCD"/>
    <property type="match status" value="1"/>
</dbReference>
<dbReference type="Pfam" id="PF00392">
    <property type="entry name" value="GntR"/>
    <property type="match status" value="1"/>
</dbReference>
<dbReference type="InterPro" id="IPR011711">
    <property type="entry name" value="GntR_C"/>
</dbReference>
<evidence type="ECO:0000256" key="3">
    <source>
        <dbReference type="ARBA" id="ARBA00023163"/>
    </source>
</evidence>
<dbReference type="GO" id="GO:0003677">
    <property type="term" value="F:DNA binding"/>
    <property type="evidence" value="ECO:0007669"/>
    <property type="project" value="UniProtKB-KW"/>
</dbReference>
<dbReference type="SMART" id="SM00345">
    <property type="entry name" value="HTH_GNTR"/>
    <property type="match status" value="2"/>
</dbReference>
<reference evidence="6 7" key="2">
    <citation type="submission" date="2019-01" db="EMBL/GenBank/DDBJ databases">
        <authorList>
            <person name="Li Y."/>
        </authorList>
    </citation>
    <scope>NUCLEOTIDE SEQUENCE [LARGE SCALE GENOMIC DNA]</scope>
    <source>
        <strain evidence="6 7">2D-5</strain>
    </source>
</reference>
<dbReference type="GO" id="GO:0003700">
    <property type="term" value="F:DNA-binding transcription factor activity"/>
    <property type="evidence" value="ECO:0007669"/>
    <property type="project" value="InterPro"/>
</dbReference>
<keyword evidence="3" id="KW-0804">Transcription</keyword>
<dbReference type="EMBL" id="SAUW01000001">
    <property type="protein sequence ID" value="RWR15486.1"/>
    <property type="molecule type" value="Genomic_DNA"/>
</dbReference>
<keyword evidence="1" id="KW-0805">Transcription regulation</keyword>
<dbReference type="PANTHER" id="PTHR43537:SF5">
    <property type="entry name" value="UXU OPERON TRANSCRIPTIONAL REGULATOR"/>
    <property type="match status" value="1"/>
</dbReference>
<dbReference type="InterPro" id="IPR036390">
    <property type="entry name" value="WH_DNA-bd_sf"/>
</dbReference>
<gene>
    <name evidence="6" type="ORF">D2T33_01020</name>
</gene>
<dbReference type="RefSeq" id="WP_128268521.1">
    <property type="nucleotide sequence ID" value="NZ_SAUW01000001.1"/>
</dbReference>
<evidence type="ECO:0000256" key="2">
    <source>
        <dbReference type="ARBA" id="ARBA00023125"/>
    </source>
</evidence>
<dbReference type="CDD" id="cd07377">
    <property type="entry name" value="WHTH_GntR"/>
    <property type="match status" value="1"/>
</dbReference>
<proteinExistence type="predicted"/>
<dbReference type="SUPFAM" id="SSF46785">
    <property type="entry name" value="Winged helix' DNA-binding domain"/>
    <property type="match status" value="2"/>
</dbReference>
<dbReference type="InterPro" id="IPR000524">
    <property type="entry name" value="Tscrpt_reg_HTH_GntR"/>
</dbReference>
<sequence length="343" mass="38298">MEPGQEDNPNSGGPQGGPPGAHVRKLSLYESLADSLKDEIRGQRVPTGAVLLEGPLAELFGTSRAPVRQALRILADEGLISRFDGRGFVVGPSGTAPIRANLAEILVDLAAQQEERPSFAWQTIYEEVESQVVYRSFFGRLRVNELELARHYGVGRTVARDVMLRLETLGLIEKDDASRWSIVPLDNRRLSDLYEVREHLEPLALGGALERLSDAEIGAMLDRHLEALAQYPNVTAATMYDLELDLHVRCVQRSPNQELVKILQRTHCVLTLSKHTVGIRVAMPDHEPFMGEHISAFRTMLRRDREGLQLVMRSHIHGSLAKVMERAETVRHGPPPARLSYFS</sequence>
<dbReference type="AlphaFoldDB" id="A0A443J587"/>
<dbReference type="Gene3D" id="1.20.120.530">
    <property type="entry name" value="GntR ligand-binding domain-like"/>
    <property type="match status" value="1"/>
</dbReference>
<keyword evidence="7" id="KW-1185">Reference proteome</keyword>
<dbReference type="SUPFAM" id="SSF48008">
    <property type="entry name" value="GntR ligand-binding domain-like"/>
    <property type="match status" value="1"/>
</dbReference>
<evidence type="ECO:0000256" key="4">
    <source>
        <dbReference type="SAM" id="MobiDB-lite"/>
    </source>
</evidence>
<protein>
    <submittedName>
        <fullName evidence="6">GntR family transcriptional regulator</fullName>
    </submittedName>
</protein>
<dbReference type="PANTHER" id="PTHR43537">
    <property type="entry name" value="TRANSCRIPTIONAL REGULATOR, GNTR FAMILY"/>
    <property type="match status" value="1"/>
</dbReference>
<dbReference type="SMART" id="SM00895">
    <property type="entry name" value="FCD"/>
    <property type="match status" value="1"/>
</dbReference>
<evidence type="ECO:0000313" key="7">
    <source>
        <dbReference type="Proteomes" id="UP000285710"/>
    </source>
</evidence>
<dbReference type="Proteomes" id="UP000285710">
    <property type="component" value="Unassembled WGS sequence"/>
</dbReference>
<dbReference type="Gene3D" id="1.10.10.10">
    <property type="entry name" value="Winged helix-like DNA-binding domain superfamily/Winged helix DNA-binding domain"/>
    <property type="match status" value="2"/>
</dbReference>
<organism evidence="6 7">
    <name type="scientific">Paenirhodobacter populi</name>
    <dbReference type="NCBI Taxonomy" id="2306993"/>
    <lineage>
        <taxon>Bacteria</taxon>
        <taxon>Pseudomonadati</taxon>
        <taxon>Pseudomonadota</taxon>
        <taxon>Alphaproteobacteria</taxon>
        <taxon>Rhodobacterales</taxon>
        <taxon>Rhodobacter group</taxon>
        <taxon>Paenirhodobacter</taxon>
    </lineage>
</organism>
<evidence type="ECO:0000313" key="6">
    <source>
        <dbReference type="EMBL" id="RWR15486.1"/>
    </source>
</evidence>